<dbReference type="GO" id="GO:0006006">
    <property type="term" value="P:glucose metabolic process"/>
    <property type="evidence" value="ECO:0007669"/>
    <property type="project" value="TreeGrafter"/>
</dbReference>
<evidence type="ECO:0000259" key="10">
    <source>
        <dbReference type="Pfam" id="PF00349"/>
    </source>
</evidence>
<dbReference type="GO" id="GO:0005524">
    <property type="term" value="F:ATP binding"/>
    <property type="evidence" value="ECO:0007669"/>
    <property type="project" value="UniProtKB-KW"/>
</dbReference>
<dbReference type="GO" id="GO:0001678">
    <property type="term" value="P:intracellular glucose homeostasis"/>
    <property type="evidence" value="ECO:0007669"/>
    <property type="project" value="InterPro"/>
</dbReference>
<dbReference type="Gene3D" id="3.40.367.20">
    <property type="match status" value="1"/>
</dbReference>
<dbReference type="PANTHER" id="PTHR19443:SF16">
    <property type="entry name" value="HEXOKINASE TYPE 1-RELATED"/>
    <property type="match status" value="1"/>
</dbReference>
<dbReference type="CDD" id="cd24000">
    <property type="entry name" value="ASKHA_NBD_HK"/>
    <property type="match status" value="1"/>
</dbReference>
<dbReference type="Proteomes" id="UP001221217">
    <property type="component" value="Unassembled WGS sequence"/>
</dbReference>
<evidence type="ECO:0000256" key="3">
    <source>
        <dbReference type="ARBA" id="ARBA00009225"/>
    </source>
</evidence>
<comment type="pathway">
    <text evidence="1">Carbohydrate degradation.</text>
</comment>
<protein>
    <submittedName>
        <fullName evidence="12">Hexokinase</fullName>
    </submittedName>
</protein>
<dbReference type="GO" id="GO:0008865">
    <property type="term" value="F:fructokinase activity"/>
    <property type="evidence" value="ECO:0007669"/>
    <property type="project" value="TreeGrafter"/>
</dbReference>
<keyword evidence="7" id="KW-0067">ATP-binding</keyword>
<dbReference type="Pfam" id="PF03727">
    <property type="entry name" value="Hexokinase_2"/>
    <property type="match status" value="1"/>
</dbReference>
<comment type="similarity">
    <text evidence="3">Belongs to the hexokinase family.</text>
</comment>
<evidence type="ECO:0000256" key="2">
    <source>
        <dbReference type="ARBA" id="ARBA00005007"/>
    </source>
</evidence>
<dbReference type="GO" id="GO:0004340">
    <property type="term" value="F:glucokinase activity"/>
    <property type="evidence" value="ECO:0007669"/>
    <property type="project" value="TreeGrafter"/>
</dbReference>
<reference evidence="12 13" key="1">
    <citation type="submission" date="2022-12" db="EMBL/GenBank/DDBJ databases">
        <title>Metagenome assembled genome from gulf of manar.</title>
        <authorList>
            <person name="Kohli P."/>
            <person name="Pk S."/>
            <person name="Venkata Ramana C."/>
            <person name="Sasikala C."/>
        </authorList>
    </citation>
    <scope>NUCLEOTIDE SEQUENCE [LARGE SCALE GENOMIC DNA]</scope>
    <source>
        <strain evidence="12">JB008</strain>
    </source>
</reference>
<evidence type="ECO:0000256" key="1">
    <source>
        <dbReference type="ARBA" id="ARBA00004921"/>
    </source>
</evidence>
<dbReference type="InterPro" id="IPR022672">
    <property type="entry name" value="Hexokinase_N"/>
</dbReference>
<dbReference type="PROSITE" id="PS51748">
    <property type="entry name" value="HEXOKINASE_2"/>
    <property type="match status" value="1"/>
</dbReference>
<evidence type="ECO:0000259" key="11">
    <source>
        <dbReference type="Pfam" id="PF03727"/>
    </source>
</evidence>
<evidence type="ECO:0000256" key="5">
    <source>
        <dbReference type="ARBA" id="ARBA00022741"/>
    </source>
</evidence>
<keyword evidence="4" id="KW-0808">Transferase</keyword>
<feature type="domain" description="Hexokinase N-terminal" evidence="10">
    <location>
        <begin position="29"/>
        <end position="194"/>
    </location>
</feature>
<evidence type="ECO:0000256" key="6">
    <source>
        <dbReference type="ARBA" id="ARBA00022777"/>
    </source>
</evidence>
<evidence type="ECO:0000256" key="4">
    <source>
        <dbReference type="ARBA" id="ARBA00022679"/>
    </source>
</evidence>
<dbReference type="Pfam" id="PF00349">
    <property type="entry name" value="Hexokinase_1"/>
    <property type="match status" value="1"/>
</dbReference>
<feature type="domain" description="Hexokinase C-terminal" evidence="11">
    <location>
        <begin position="206"/>
        <end position="433"/>
    </location>
</feature>
<accession>A0AAJ1IDM3</accession>
<dbReference type="InterPro" id="IPR022673">
    <property type="entry name" value="Hexokinase_C"/>
</dbReference>
<sequence length="436" mass="47740">MKEKELDVIEFLDKNHISLDSYNFRENLYLYLKEMEKGLNDTASMPMLPTYIEDSGELPVDEPVLVLDAGGTNFRAALVTFTAQKEPVISRFRKRGMPGFEKELNREEFFGEFADFILELAPEVETIGFCFSYPMSKTADKDGRLLGFSKEIKAAEVVGEMIGRGVLEALEARGVANIRKIVLLNDTIATLLAGKAQMTDDVDGFIGLIYGTGFNACYNEKNINIGKVEGLIPGGSQLINMETGSCSILPSGPLDSRFRDTTARPDAYVLEKMISGGYLGPLWFFVMREASAAGCFSDKFREALDAASKKNMAAACDASDLSRFLSDGVLPEPLEGRGSKQDIEDALILSRAITSRAAYLAALVITAIIIKSGKGRTAEKPIGLCIDGTTFWKLHGLKEDVFKNLEKFAFEEGLYYKVIQIENAPVIGAAVAGLTN</sequence>
<organism evidence="12 13">
    <name type="scientific">Candidatus Thalassospirochaeta sargassi</name>
    <dbReference type="NCBI Taxonomy" id="3119039"/>
    <lineage>
        <taxon>Bacteria</taxon>
        <taxon>Pseudomonadati</taxon>
        <taxon>Spirochaetota</taxon>
        <taxon>Spirochaetia</taxon>
        <taxon>Spirochaetales</taxon>
        <taxon>Spirochaetaceae</taxon>
        <taxon>Candidatus Thalassospirochaeta</taxon>
    </lineage>
</organism>
<dbReference type="GO" id="GO:0005536">
    <property type="term" value="F:D-glucose binding"/>
    <property type="evidence" value="ECO:0007669"/>
    <property type="project" value="InterPro"/>
</dbReference>
<gene>
    <name evidence="12" type="ORF">PQJ61_11160</name>
</gene>
<dbReference type="InterPro" id="IPR043129">
    <property type="entry name" value="ATPase_NBD"/>
</dbReference>
<comment type="catalytic activity">
    <reaction evidence="9">
        <text>D-fructose + ATP = D-fructose 6-phosphate + ADP + H(+)</text>
        <dbReference type="Rhea" id="RHEA:16125"/>
        <dbReference type="ChEBI" id="CHEBI:15378"/>
        <dbReference type="ChEBI" id="CHEBI:30616"/>
        <dbReference type="ChEBI" id="CHEBI:37721"/>
        <dbReference type="ChEBI" id="CHEBI:61527"/>
        <dbReference type="ChEBI" id="CHEBI:456216"/>
        <dbReference type="EC" id="2.7.1.1"/>
    </reaction>
    <physiologicalReaction direction="left-to-right" evidence="9">
        <dbReference type="Rhea" id="RHEA:16126"/>
    </physiologicalReaction>
</comment>
<evidence type="ECO:0000256" key="8">
    <source>
        <dbReference type="ARBA" id="ARBA00023152"/>
    </source>
</evidence>
<keyword evidence="8" id="KW-0324">Glycolysis</keyword>
<evidence type="ECO:0000256" key="7">
    <source>
        <dbReference type="ARBA" id="ARBA00022840"/>
    </source>
</evidence>
<proteinExistence type="inferred from homology"/>
<name>A0AAJ1IDM3_9SPIO</name>
<dbReference type="PANTHER" id="PTHR19443">
    <property type="entry name" value="HEXOKINASE"/>
    <property type="match status" value="1"/>
</dbReference>
<dbReference type="PRINTS" id="PR00475">
    <property type="entry name" value="HEXOKINASE"/>
</dbReference>
<dbReference type="GO" id="GO:0006096">
    <property type="term" value="P:glycolytic process"/>
    <property type="evidence" value="ECO:0007669"/>
    <property type="project" value="UniProtKB-KW"/>
</dbReference>
<keyword evidence="5" id="KW-0547">Nucleotide-binding</keyword>
<dbReference type="AlphaFoldDB" id="A0AAJ1IDM3"/>
<evidence type="ECO:0000313" key="13">
    <source>
        <dbReference type="Proteomes" id="UP001221217"/>
    </source>
</evidence>
<dbReference type="InterPro" id="IPR001312">
    <property type="entry name" value="Hexokinase"/>
</dbReference>
<dbReference type="EMBL" id="JAQQAL010000024">
    <property type="protein sequence ID" value="MDC7227309.1"/>
    <property type="molecule type" value="Genomic_DNA"/>
</dbReference>
<comment type="caution">
    <text evidence="12">The sequence shown here is derived from an EMBL/GenBank/DDBJ whole genome shotgun (WGS) entry which is preliminary data.</text>
</comment>
<dbReference type="Gene3D" id="3.30.420.40">
    <property type="match status" value="1"/>
</dbReference>
<keyword evidence="6" id="KW-0418">Kinase</keyword>
<evidence type="ECO:0000256" key="9">
    <source>
        <dbReference type="ARBA" id="ARBA00047905"/>
    </source>
</evidence>
<evidence type="ECO:0000313" key="12">
    <source>
        <dbReference type="EMBL" id="MDC7227309.1"/>
    </source>
</evidence>
<comment type="pathway">
    <text evidence="2">Carbohydrate metabolism.</text>
</comment>
<dbReference type="SUPFAM" id="SSF53067">
    <property type="entry name" value="Actin-like ATPase domain"/>
    <property type="match status" value="2"/>
</dbReference>